<accession>A0A9X1YCR2</accession>
<reference evidence="2" key="1">
    <citation type="submission" date="2022-04" db="EMBL/GenBank/DDBJ databases">
        <title>Roseomonas acroporae sp. nov., isolated from coral Acropora digitifera.</title>
        <authorList>
            <person name="Sun H."/>
        </authorList>
    </citation>
    <scope>NUCLEOTIDE SEQUENCE</scope>
    <source>
        <strain evidence="2">NAR14</strain>
    </source>
</reference>
<evidence type="ECO:0008006" key="4">
    <source>
        <dbReference type="Google" id="ProtNLM"/>
    </source>
</evidence>
<sequence length="1075" mass="114518">MQAGAAEALAAKVEQGGPSNATAIIRQAQDELHAAKAAYEEALERHGVTPEVRREITAAVDAAKAPAPVRQEAKSTAEPATVEANETAARSTPTGPEAKAAGSVGGRAAVDTAGEAADAATVAAARGAADAAAAAAPSGTLPLTGTAAQRAGMNLSDAAARAVEITDDQVVNVHRLLQEGRPREAIDLIGINPLHVQGREGITEVLNALHDTFAPAFAKANQRVKSEEVTKALADSIASTPAQAREALARTFGATRDLDAMALLAKRYMTSSSQAVLDLSKRVAGGDRAATGELIAAVARAKEAREFFEGTASSFGRALRSLRIDSDALVHLTPQDIAEMAAEAGGREAVQKFAERVALMQHPEQIARLIKGSFADRFMHATAELFINNILSGPTTQTINLASSTMNALISPIRHILGGAFTGDWNAVRGGVSMYHALGESFVDHLRLLKLATDGRGGLDEIAQTYMGDGIKPELLNGIRAFMGDAPVLDSAGVGATTDGVLGRHAIASYNFGVTNPLAAAAIDTFGKAIRLPTRLMMSTDEIVKGMAYRMDLRRQATELALEGRRTGSIVDDKAMAEFITRTMNDPPKELHDLAIQASREATFSQKLDRNGGALDRIGARFADMTTAYPPLKFFLPFVTTPTNLLKWFADHSVVSPMLTGNFYRDIRGVNGPMAQRMAMGKMGLGATMWGAAYYLTSTGAVTGAIPNGNAGQSERASGALPYSIRVTNADGSHSFVPFSRFDPIAMHLGIAADMAQLWGRTDARTQEGFFTSYVIAAAQNLFNKSYLKGVSDMFSLVNDPFASDTNPGERLTRFLANTAASLVPFSGLQRGIARTFDPTQREVRVSGGDDDWPTVRRLLNQVMANTPGFSSSLPPVRDLLGEPVQVPVGYGSNLTGGLLGAISPLQYRDESSHPFLQELRRLGYDMAPLVPWRNSDGLPMTPQQRDRLITLTTQDVTIQGKTMQEYLDDFVQSEAYARLTDDGRDGSPGSRRQVLGNIVRGFKQLGEAALMEDDPAWREQVRAARIQRRSQLIPAILSGVTVGQTIEATHPHAIKCEGCLVGGGVRGVSRATIP</sequence>
<name>A0A9X1YCR2_9PROT</name>
<gene>
    <name evidence="2" type="ORF">M0638_25710</name>
</gene>
<feature type="region of interest" description="Disordered" evidence="1">
    <location>
        <begin position="63"/>
        <end position="103"/>
    </location>
</feature>
<keyword evidence="3" id="KW-1185">Reference proteome</keyword>
<organism evidence="2 3">
    <name type="scientific">Roseomonas acroporae</name>
    <dbReference type="NCBI Taxonomy" id="2937791"/>
    <lineage>
        <taxon>Bacteria</taxon>
        <taxon>Pseudomonadati</taxon>
        <taxon>Pseudomonadota</taxon>
        <taxon>Alphaproteobacteria</taxon>
        <taxon>Acetobacterales</taxon>
        <taxon>Roseomonadaceae</taxon>
        <taxon>Roseomonas</taxon>
    </lineage>
</organism>
<dbReference type="Proteomes" id="UP001139516">
    <property type="component" value="Unassembled WGS sequence"/>
</dbReference>
<comment type="caution">
    <text evidence="2">The sequence shown here is derived from an EMBL/GenBank/DDBJ whole genome shotgun (WGS) entry which is preliminary data.</text>
</comment>
<dbReference type="RefSeq" id="WP_248669806.1">
    <property type="nucleotide sequence ID" value="NZ_JALPRX010000143.1"/>
</dbReference>
<evidence type="ECO:0000313" key="2">
    <source>
        <dbReference type="EMBL" id="MCK8787758.1"/>
    </source>
</evidence>
<proteinExistence type="predicted"/>
<evidence type="ECO:0000313" key="3">
    <source>
        <dbReference type="Proteomes" id="UP001139516"/>
    </source>
</evidence>
<dbReference type="AlphaFoldDB" id="A0A9X1YCR2"/>
<dbReference type="EMBL" id="JALPRX010000143">
    <property type="protein sequence ID" value="MCK8787758.1"/>
    <property type="molecule type" value="Genomic_DNA"/>
</dbReference>
<evidence type="ECO:0000256" key="1">
    <source>
        <dbReference type="SAM" id="MobiDB-lite"/>
    </source>
</evidence>
<protein>
    <recommendedName>
        <fullName evidence="4">Large polyvalent protein associated domain-containing protein</fullName>
    </recommendedName>
</protein>